<dbReference type="InterPro" id="IPR052960">
    <property type="entry name" value="GlcN6P_deaminase-like"/>
</dbReference>
<name>A0A135L805_9BACI</name>
<protein>
    <recommendedName>
        <fullName evidence="2">Glucosamine-6-phosphate deaminase</fullName>
        <ecNumber evidence="2">3.5.99.6</ecNumber>
    </recommendedName>
</protein>
<evidence type="ECO:0000256" key="2">
    <source>
        <dbReference type="NCBIfam" id="TIGR00502"/>
    </source>
</evidence>
<feature type="domain" description="Glucosamine/galactosamine-6-phosphate isomerase" evidence="3">
    <location>
        <begin position="11"/>
        <end position="233"/>
    </location>
</feature>
<dbReference type="PANTHER" id="PTHR42892:SF1">
    <property type="entry name" value="GLUCOSAMINE-6-PHOSPHATE ISOMERASE"/>
    <property type="match status" value="1"/>
</dbReference>
<dbReference type="EMBL" id="LSKU01000001">
    <property type="protein sequence ID" value="KXG45086.1"/>
    <property type="molecule type" value="Genomic_DNA"/>
</dbReference>
<dbReference type="GO" id="GO:0005975">
    <property type="term" value="P:carbohydrate metabolic process"/>
    <property type="evidence" value="ECO:0007669"/>
    <property type="project" value="InterPro"/>
</dbReference>
<gene>
    <name evidence="4" type="ORF">U473_11515</name>
</gene>
<keyword evidence="5" id="KW-1185">Reference proteome</keyword>
<organism evidence="4 5">
    <name type="scientific">Tepidibacillus decaturensis</name>
    <dbReference type="NCBI Taxonomy" id="1413211"/>
    <lineage>
        <taxon>Bacteria</taxon>
        <taxon>Bacillati</taxon>
        <taxon>Bacillota</taxon>
        <taxon>Bacilli</taxon>
        <taxon>Bacillales</taxon>
        <taxon>Bacillaceae</taxon>
        <taxon>Tepidibacillus</taxon>
    </lineage>
</organism>
<dbReference type="InterPro" id="IPR006148">
    <property type="entry name" value="Glc/Gal-6P_isomerase"/>
</dbReference>
<sequence>MNVVIVKDYFAMSQYAANQIIELVNKQKGKKVVLGLATGNTPIGMYQELVKNYRDEKVSFLDVVSFNLDEYYPIDASHSLSFTSFMKHYFFDHVDIQMENVFIPLVERDSTEKEIQAFCQAYEKKIKTYGGIDLQILGIGSNGHIGFNEPGTPFYSRTHLVKLTDETIQANGLRENGLEVNQAITVGIETIMESKKILLLASGQDKTKIMKQFFERNVTVNLPASILKKHSNVTIVIDKGALGAQKINLLHPSVPKQQS</sequence>
<keyword evidence="1" id="KW-0119">Carbohydrate metabolism</keyword>
<reference evidence="4 5" key="1">
    <citation type="submission" date="2016-02" db="EMBL/GenBank/DDBJ databases">
        <title>Draft Genome for Tepidibacillus decaturensis nov. sp. Strain Z9, an Anaerobic, Moderately Thermophilic and Heterotrophic Bacterium from Deep Subsurface of the Illinois Basin, USA.</title>
        <authorList>
            <person name="Dong Y."/>
            <person name="Chang J.Y."/>
            <person name="Sanford R."/>
            <person name="Fouke B.W."/>
        </authorList>
    </citation>
    <scope>NUCLEOTIDE SEQUENCE [LARGE SCALE GENOMIC DNA]</scope>
    <source>
        <strain evidence="4 5">Z9</strain>
    </source>
</reference>
<evidence type="ECO:0000256" key="1">
    <source>
        <dbReference type="ARBA" id="ARBA00023277"/>
    </source>
</evidence>
<dbReference type="OrthoDB" id="9791139at2"/>
<dbReference type="AlphaFoldDB" id="A0A135L805"/>
<evidence type="ECO:0000313" key="4">
    <source>
        <dbReference type="EMBL" id="KXG45086.1"/>
    </source>
</evidence>
<evidence type="ECO:0000259" key="3">
    <source>
        <dbReference type="Pfam" id="PF01182"/>
    </source>
</evidence>
<dbReference type="GO" id="GO:0004342">
    <property type="term" value="F:glucosamine-6-phosphate deaminase activity"/>
    <property type="evidence" value="ECO:0007669"/>
    <property type="project" value="UniProtKB-UniRule"/>
</dbReference>
<dbReference type="InterPro" id="IPR018321">
    <property type="entry name" value="Glucosamine6P_isomerase_CS"/>
</dbReference>
<dbReference type="PROSITE" id="PS01161">
    <property type="entry name" value="GLC_GALNAC_ISOMERASE"/>
    <property type="match status" value="1"/>
</dbReference>
<dbReference type="PANTHER" id="PTHR42892">
    <property type="entry name" value="GLUCOSAMINE-6-PHOSPHATE DEAMINASE-LIKE PROTEIN BT_0258-RELATED"/>
    <property type="match status" value="1"/>
</dbReference>
<accession>A0A135L805</accession>
<dbReference type="STRING" id="1413211.U473_11515"/>
<dbReference type="Proteomes" id="UP000070352">
    <property type="component" value="Unassembled WGS sequence"/>
</dbReference>
<dbReference type="NCBIfam" id="TIGR00502">
    <property type="entry name" value="nagB"/>
    <property type="match status" value="1"/>
</dbReference>
<dbReference type="Pfam" id="PF01182">
    <property type="entry name" value="Glucosamine_iso"/>
    <property type="match status" value="1"/>
</dbReference>
<dbReference type="InterPro" id="IPR004547">
    <property type="entry name" value="Glucosamine6P_isomerase"/>
</dbReference>
<proteinExistence type="predicted"/>
<dbReference type="CDD" id="cd01399">
    <property type="entry name" value="GlcN6P_deaminase"/>
    <property type="match status" value="1"/>
</dbReference>
<dbReference type="EC" id="3.5.99.6" evidence="2"/>
<dbReference type="InterPro" id="IPR037171">
    <property type="entry name" value="NagB/RpiA_transferase-like"/>
</dbReference>
<comment type="caution">
    <text evidence="4">The sequence shown here is derived from an EMBL/GenBank/DDBJ whole genome shotgun (WGS) entry which is preliminary data.</text>
</comment>
<dbReference type="Gene3D" id="3.40.50.1360">
    <property type="match status" value="1"/>
</dbReference>
<evidence type="ECO:0000313" key="5">
    <source>
        <dbReference type="Proteomes" id="UP000070352"/>
    </source>
</evidence>
<dbReference type="GO" id="GO:0006046">
    <property type="term" value="P:N-acetylglucosamine catabolic process"/>
    <property type="evidence" value="ECO:0007669"/>
    <property type="project" value="UniProtKB-UniRule"/>
</dbReference>
<dbReference type="SUPFAM" id="SSF100950">
    <property type="entry name" value="NagB/RpiA/CoA transferase-like"/>
    <property type="match status" value="1"/>
</dbReference>